<dbReference type="EMBL" id="BPQB01000005">
    <property type="protein sequence ID" value="GJE86801.1"/>
    <property type="molecule type" value="Genomic_DNA"/>
</dbReference>
<feature type="compositionally biased region" description="Polar residues" evidence="1">
    <location>
        <begin position="816"/>
        <end position="832"/>
    </location>
</feature>
<feature type="compositionally biased region" description="Polar residues" evidence="1">
    <location>
        <begin position="1015"/>
        <end position="1041"/>
    </location>
</feature>
<feature type="region of interest" description="Disordered" evidence="1">
    <location>
        <begin position="347"/>
        <end position="511"/>
    </location>
</feature>
<dbReference type="OrthoDB" id="3230904at2759"/>
<feature type="region of interest" description="Disordered" evidence="1">
    <location>
        <begin position="695"/>
        <end position="763"/>
    </location>
</feature>
<feature type="compositionally biased region" description="Low complexity" evidence="1">
    <location>
        <begin position="1221"/>
        <end position="1234"/>
    </location>
</feature>
<comment type="caution">
    <text evidence="2">The sequence shown here is derived from an EMBL/GenBank/DDBJ whole genome shotgun (WGS) entry which is preliminary data.</text>
</comment>
<evidence type="ECO:0000313" key="2">
    <source>
        <dbReference type="EMBL" id="GJE86801.1"/>
    </source>
</evidence>
<feature type="compositionally biased region" description="Acidic residues" evidence="1">
    <location>
        <begin position="483"/>
        <end position="493"/>
    </location>
</feature>
<feature type="region of interest" description="Disordered" evidence="1">
    <location>
        <begin position="535"/>
        <end position="586"/>
    </location>
</feature>
<feature type="compositionally biased region" description="Low complexity" evidence="1">
    <location>
        <begin position="1125"/>
        <end position="1199"/>
    </location>
</feature>
<evidence type="ECO:0000256" key="1">
    <source>
        <dbReference type="SAM" id="MobiDB-lite"/>
    </source>
</evidence>
<proteinExistence type="predicted"/>
<accession>A0A9P3L930</accession>
<feature type="compositionally biased region" description="Low complexity" evidence="1">
    <location>
        <begin position="945"/>
        <end position="956"/>
    </location>
</feature>
<keyword evidence="3" id="KW-1185">Reference proteome</keyword>
<organism evidence="2 3">
    <name type="scientific">Phanerochaete sordida</name>
    <dbReference type="NCBI Taxonomy" id="48140"/>
    <lineage>
        <taxon>Eukaryota</taxon>
        <taxon>Fungi</taxon>
        <taxon>Dikarya</taxon>
        <taxon>Basidiomycota</taxon>
        <taxon>Agaricomycotina</taxon>
        <taxon>Agaricomycetes</taxon>
        <taxon>Polyporales</taxon>
        <taxon>Phanerochaetaceae</taxon>
        <taxon>Phanerochaete</taxon>
    </lineage>
</organism>
<feature type="compositionally biased region" description="Low complexity" evidence="1">
    <location>
        <begin position="921"/>
        <end position="935"/>
    </location>
</feature>
<feature type="compositionally biased region" description="Basic and acidic residues" evidence="1">
    <location>
        <begin position="347"/>
        <end position="361"/>
    </location>
</feature>
<feature type="compositionally biased region" description="Basic residues" evidence="1">
    <location>
        <begin position="1292"/>
        <end position="1304"/>
    </location>
</feature>
<name>A0A9P3L930_9APHY</name>
<reference evidence="2 3" key="1">
    <citation type="submission" date="2021-08" db="EMBL/GenBank/DDBJ databases">
        <title>Draft Genome Sequence of Phanerochaete sordida strain YK-624.</title>
        <authorList>
            <person name="Mori T."/>
            <person name="Dohra H."/>
            <person name="Suzuki T."/>
            <person name="Kawagishi H."/>
            <person name="Hirai H."/>
        </authorList>
    </citation>
    <scope>NUCLEOTIDE SEQUENCE [LARGE SCALE GENOMIC DNA]</scope>
    <source>
        <strain evidence="2 3">YK-624</strain>
    </source>
</reference>
<feature type="compositionally biased region" description="Low complexity" evidence="1">
    <location>
        <begin position="872"/>
        <end position="910"/>
    </location>
</feature>
<dbReference type="Proteomes" id="UP000703269">
    <property type="component" value="Unassembled WGS sequence"/>
</dbReference>
<sequence>MLVQDDSRSTRTVSRSGSFLGTIKGLWPAKLFGWSGDSPDTPGKRKGVEESYEAEEGQRSSKRPRVGGSPVRETIQPQVPQRQPLQLAPLPTSASGYLEPPGNFFGPTKAAAASRQGGHVRATSLAPSTRPLQASGSMRGLTAGPSAGAQPLGRTMSMDPPNRYRPNYGAPKPMPLSRDVSMDDGSFEKTLSRSPTLPFRMRTSLTPQPSGVAFGPEPPRRERNGSEPPPLAQLIDKPVFVKAPSETPPSKPSTSQAQATLGALAEAKRTGKAVQRSHSSLNIGADSATRDVTAAPAPEPVRPINTTEKMLRELEVYKTPLLPTRLRGTSAIPDMFKAKKGHGLVLMHDRDSKARLGSSDKPEDDEDAHSSKPYAGRGGMKKLLARRRQEEEEEKEKERAAAIETDEEEALRTSQKAKELDEKLVKGLNEPLEPEPEREPPKFAVGGRPQSSLRVGRTKSSRNHIDRPKAKGKGGGRFSALYEYEEEDEDAMDDGSKQESPKKLPAWAPPPGFSFAKDTAPLAFDTVKAKEAPISSLPFSLTSAPPLKSRDTQKDKEASKPGEKPTAIPLPRGFSNDRDVPHSSPPVTVAAESLAVSAPAPLTPLLSAVPQIALIPASPGPAVLASAPRQPAAEQLDASVTGKGSSAVPNFFSGSALLNKTAQVSLPANFSFGIPSSTTPTAASSTAKETPFFSITGEKKDGQPTIPQISTPTTNGHQPAEAGKAQSPFSGFGAGTSSIFSKAPEPAPAKSPEEAAKEPPVVAAPTPTSAFSFGKPAAAAAADKPAFSGFSFGAPKPAEVPSTTPSPLPFAFGAGAQSTKPAETATSDSRPTTGDGAAKNPLFFGASSTAPAQPSPFGTPSPTAAEPPKSPFPFGSAASQPSAAAPAAAPAPAVEAPKSMFSGFSFGQSSTPAATAEPPKASFSFSTPTPATPTTEKQQFVFGKAAPSTPAPAGSTLFGTPAPNGSAAPTTPPKKEEGDLSMMDESSPSRGSGMEVNGGKAESMALNGPGFSLAPASTSSPFGQPAQSSSLGFAFGSNTGAASPFGAKPEAAKPTENKPASGFMFGQPGASTGFPFPQKPANGGAAPSTPAGFAFGKPAESAAPSAPPGFAFTPKPAEPTPAPGTPTGFVFGPKPTESNAAASTGGFAFGAPPTPTTTGQGFAFGAPQLAPSTSFGAQATSATSTTPSPNPFSQPAQPAGGFGGFGVPTPTSATAPSQGFAFSSQPASPAVPSSGLPGQNGAAGFPFGSNAAPASSPSPFAPTAALPSAGGPVFTMGAAPPPTPGGSVAGRQIKKLPARRGGKR</sequence>
<feature type="compositionally biased region" description="Basic and acidic residues" evidence="1">
    <location>
        <begin position="416"/>
        <end position="425"/>
    </location>
</feature>
<protein>
    <submittedName>
        <fullName evidence="2">Uncharacterized protein</fullName>
    </submittedName>
</protein>
<gene>
    <name evidence="2" type="ORF">PsYK624_028840</name>
</gene>
<feature type="compositionally biased region" description="Polar residues" evidence="1">
    <location>
        <begin position="125"/>
        <end position="136"/>
    </location>
</feature>
<feature type="compositionally biased region" description="Low complexity" evidence="1">
    <location>
        <begin position="1249"/>
        <end position="1269"/>
    </location>
</feature>
<evidence type="ECO:0000313" key="3">
    <source>
        <dbReference type="Proteomes" id="UP000703269"/>
    </source>
</evidence>
<feature type="region of interest" description="Disordered" evidence="1">
    <location>
        <begin position="791"/>
        <end position="1304"/>
    </location>
</feature>
<feature type="region of interest" description="Disordered" evidence="1">
    <location>
        <begin position="31"/>
        <end position="289"/>
    </location>
</feature>
<feature type="compositionally biased region" description="Basic and acidic residues" evidence="1">
    <location>
        <begin position="548"/>
        <end position="563"/>
    </location>
</feature>
<feature type="compositionally biased region" description="Low complexity" evidence="1">
    <location>
        <begin position="1098"/>
        <end position="1115"/>
    </location>
</feature>
<feature type="compositionally biased region" description="Low complexity" evidence="1">
    <location>
        <begin position="76"/>
        <end position="91"/>
    </location>
</feature>
<feature type="compositionally biased region" description="Low complexity" evidence="1">
    <location>
        <begin position="703"/>
        <end position="714"/>
    </location>
</feature>